<evidence type="ECO:0000256" key="4">
    <source>
        <dbReference type="ARBA" id="ARBA00022989"/>
    </source>
</evidence>
<dbReference type="Pfam" id="PF03176">
    <property type="entry name" value="MMPL"/>
    <property type="match status" value="2"/>
</dbReference>
<feature type="transmembrane region" description="Helical" evidence="6">
    <location>
        <begin position="283"/>
        <end position="302"/>
    </location>
</feature>
<organism evidence="8">
    <name type="scientific">hydrothermal vent metagenome</name>
    <dbReference type="NCBI Taxonomy" id="652676"/>
    <lineage>
        <taxon>unclassified sequences</taxon>
        <taxon>metagenomes</taxon>
        <taxon>ecological metagenomes</taxon>
    </lineage>
</organism>
<feature type="transmembrane region" description="Helical" evidence="6">
    <location>
        <begin position="548"/>
        <end position="567"/>
    </location>
</feature>
<evidence type="ECO:0000256" key="1">
    <source>
        <dbReference type="ARBA" id="ARBA00004651"/>
    </source>
</evidence>
<dbReference type="GO" id="GO:0005886">
    <property type="term" value="C:plasma membrane"/>
    <property type="evidence" value="ECO:0007669"/>
    <property type="project" value="UniProtKB-SubCell"/>
</dbReference>
<keyword evidence="3 6" id="KW-0812">Transmembrane</keyword>
<dbReference type="SUPFAM" id="SSF82866">
    <property type="entry name" value="Multidrug efflux transporter AcrB transmembrane domain"/>
    <property type="match status" value="2"/>
</dbReference>
<dbReference type="InterPro" id="IPR050545">
    <property type="entry name" value="Mycobact_MmpL"/>
</dbReference>
<evidence type="ECO:0000256" key="3">
    <source>
        <dbReference type="ARBA" id="ARBA00022692"/>
    </source>
</evidence>
<evidence type="ECO:0000259" key="7">
    <source>
        <dbReference type="Pfam" id="PF03176"/>
    </source>
</evidence>
<proteinExistence type="predicted"/>
<name>A0A3B1DV84_9ZZZZ</name>
<feature type="transmembrane region" description="Helical" evidence="6">
    <location>
        <begin position="574"/>
        <end position="594"/>
    </location>
</feature>
<dbReference type="AlphaFoldDB" id="A0A3B1DV84"/>
<gene>
    <name evidence="8" type="ORF">MNBD_PLANCTO02-309</name>
</gene>
<feature type="transmembrane region" description="Helical" evidence="6">
    <location>
        <begin position="212"/>
        <end position="232"/>
    </location>
</feature>
<feature type="transmembrane region" description="Helical" evidence="6">
    <location>
        <begin position="649"/>
        <end position="668"/>
    </location>
</feature>
<evidence type="ECO:0000256" key="2">
    <source>
        <dbReference type="ARBA" id="ARBA00022475"/>
    </source>
</evidence>
<keyword evidence="2" id="KW-1003">Cell membrane</keyword>
<dbReference type="Gene3D" id="1.20.1640.10">
    <property type="entry name" value="Multidrug efflux transporter AcrB transmembrane domain"/>
    <property type="match status" value="2"/>
</dbReference>
<evidence type="ECO:0000313" key="8">
    <source>
        <dbReference type="EMBL" id="VAX40084.1"/>
    </source>
</evidence>
<dbReference type="EMBL" id="UOGL01000400">
    <property type="protein sequence ID" value="VAX40084.1"/>
    <property type="molecule type" value="Genomic_DNA"/>
</dbReference>
<feature type="transmembrane region" description="Helical" evidence="6">
    <location>
        <begin position="600"/>
        <end position="622"/>
    </location>
</feature>
<evidence type="ECO:0000256" key="6">
    <source>
        <dbReference type="SAM" id="Phobius"/>
    </source>
</evidence>
<accession>A0A3B1DV84</accession>
<comment type="subcellular location">
    <subcellularLocation>
        <location evidence="1">Cell membrane</location>
        <topology evidence="1">Multi-pass membrane protein</topology>
    </subcellularLocation>
</comment>
<feature type="domain" description="Membrane transport protein MMPL" evidence="7">
    <location>
        <begin position="519"/>
        <end position="703"/>
    </location>
</feature>
<feature type="transmembrane region" description="Helical" evidence="6">
    <location>
        <begin position="238"/>
        <end position="262"/>
    </location>
</feature>
<keyword evidence="5 6" id="KW-0472">Membrane</keyword>
<keyword evidence="4 6" id="KW-1133">Transmembrane helix</keyword>
<feature type="transmembrane region" description="Helical" evidence="6">
    <location>
        <begin position="308"/>
        <end position="334"/>
    </location>
</feature>
<evidence type="ECO:0000256" key="5">
    <source>
        <dbReference type="ARBA" id="ARBA00023136"/>
    </source>
</evidence>
<sequence length="746" mass="82126">MIARFYQNYSGRLLLLVALSFPLMVYHAKTIPVNNDIEAWLPGKSEVRTAYNEYKKEFGGEEIILVALDGLPEEDPLIESLRHRIEKLPGIHQCYSPQTLKTVMQQFSVSEEEANSKLRGFLISHDQQLVGMVATLTREGLVDRNKTVEQIRQQLKYCQLEEEDYAMAGSPVMVAELDRLGGSGKNNKYFALMLAISLGLLLYAVRHWKVAFSIFGLTLWAMYATMATIKLVGGEKNFILSALTAMVLVFTLATSIHFLHYYRAAWGKKNPLIIALQSAWKPCFLATFTTIIGLASLAISDFSPVVQFGWGACIGAAFALLTGLGLTPAVLSIWPDVFEKELAKSSGSEHSNHKFEKAAGRLLNHGKLITGIAIVLVAVTSIGMLRLTSKIDPKEFLPKENKVLTDLSRIEQELTPVYSIEAVVEFNDEEMPFMEKLDEVRRLEAIILAQPGVAQTKSAATFFPEKLPDNPYELAAVLKKAESRKGNNDYLSDGDRLWRISAGYRSYSGITSNELLKNLEEATAGASIRFTGISPLIENAQRSIFEGFWESFTMAFAIITVVMIISLRSLKLGIIAMVPNLTPICIVYGMLGWLQIPVDIGMMMTGSIALGIAVDGTFHFLVRFNEQYTETGDSSESARSALAQTGAPIFEAALIGGIGMLALSLSSFAPTSRFGLMMTALLTAALVGDLVLLPAVLSFLPRKEKKETGIVEEIPSTLEIPKPHLVVNDVLVSNTNFPTREEIAEA</sequence>
<feature type="transmembrane region" description="Helical" evidence="6">
    <location>
        <begin position="674"/>
        <end position="700"/>
    </location>
</feature>
<dbReference type="PANTHER" id="PTHR33406">
    <property type="entry name" value="MEMBRANE PROTEIN MJ1562-RELATED"/>
    <property type="match status" value="1"/>
</dbReference>
<dbReference type="PANTHER" id="PTHR33406:SF12">
    <property type="entry name" value="BLR2997 PROTEIN"/>
    <property type="match status" value="1"/>
</dbReference>
<feature type="domain" description="Membrane transport protein MMPL" evidence="7">
    <location>
        <begin position="115"/>
        <end position="333"/>
    </location>
</feature>
<dbReference type="InterPro" id="IPR004869">
    <property type="entry name" value="MMPL_dom"/>
</dbReference>
<feature type="transmembrane region" description="Helical" evidence="6">
    <location>
        <begin position="189"/>
        <end position="205"/>
    </location>
</feature>
<protein>
    <recommendedName>
        <fullName evidence="7">Membrane transport protein MMPL domain-containing protein</fullName>
    </recommendedName>
</protein>
<reference evidence="8" key="1">
    <citation type="submission" date="2018-06" db="EMBL/GenBank/DDBJ databases">
        <authorList>
            <person name="Zhirakovskaya E."/>
        </authorList>
    </citation>
    <scope>NUCLEOTIDE SEQUENCE</scope>
</reference>
<feature type="transmembrane region" description="Helical" evidence="6">
    <location>
        <begin position="368"/>
        <end position="387"/>
    </location>
</feature>